<reference evidence="1" key="1">
    <citation type="submission" date="2022-04" db="EMBL/GenBank/DDBJ databases">
        <title>Genome of the entomopathogenic fungus Entomophthora muscae.</title>
        <authorList>
            <person name="Elya C."/>
            <person name="Lovett B.R."/>
            <person name="Lee E."/>
            <person name="Macias A.M."/>
            <person name="Hajek A.E."/>
            <person name="De Bivort B.L."/>
            <person name="Kasson M.T."/>
            <person name="De Fine Licht H.H."/>
            <person name="Stajich J.E."/>
        </authorList>
    </citation>
    <scope>NUCLEOTIDE SEQUENCE</scope>
    <source>
        <strain evidence="1">Berkeley</strain>
    </source>
</reference>
<evidence type="ECO:0000313" key="2">
    <source>
        <dbReference type="Proteomes" id="UP001165960"/>
    </source>
</evidence>
<proteinExistence type="predicted"/>
<gene>
    <name evidence="1" type="ORF">DSO57_1030093</name>
</gene>
<comment type="caution">
    <text evidence="1">The sequence shown here is derived from an EMBL/GenBank/DDBJ whole genome shotgun (WGS) entry which is preliminary data.</text>
</comment>
<accession>A0ACC2T1A6</accession>
<protein>
    <submittedName>
        <fullName evidence="1">Uncharacterized protein</fullName>
    </submittedName>
</protein>
<evidence type="ECO:0000313" key="1">
    <source>
        <dbReference type="EMBL" id="KAJ9068310.1"/>
    </source>
</evidence>
<dbReference type="Proteomes" id="UP001165960">
    <property type="component" value="Unassembled WGS sequence"/>
</dbReference>
<dbReference type="EMBL" id="QTSX02003754">
    <property type="protein sequence ID" value="KAJ9068310.1"/>
    <property type="molecule type" value="Genomic_DNA"/>
</dbReference>
<name>A0ACC2T1A6_9FUNG</name>
<sequence>MEVNLYSLAITEPFNGTAMSSQNRLSFVSEFQADDPPPIVITERTFTTLFFITFTSILGLLIRLGLTFTFTLPDGQHSIPLLYSQFVGCFLMGIFIESKPLLIYRHSSLYGSLASGLCGSITTFSSWNLGLFQGLSGYNSAMNEFFPTFHQSLVNGTAQILFTVGLAYSGLLFGQSVGKSLKRRFWDKNYVHASLVPEPVNFFPSPTRILVANRKDFAERVLFVFLFAGIISMIALGLVYQGNQIILSSGFAPIGAGLRYLLSRLNNRSSRFPIGTFIANVVGSGVLAIVIYFLQFNKGSRGSLTQQLLLKAIADGFCGCLSTVSTLMVELDSFQSHAPRLQYLGISIFTGQLLFLLLFWLPAILSIQK</sequence>
<organism evidence="1 2">
    <name type="scientific">Entomophthora muscae</name>
    <dbReference type="NCBI Taxonomy" id="34485"/>
    <lineage>
        <taxon>Eukaryota</taxon>
        <taxon>Fungi</taxon>
        <taxon>Fungi incertae sedis</taxon>
        <taxon>Zoopagomycota</taxon>
        <taxon>Entomophthoromycotina</taxon>
        <taxon>Entomophthoromycetes</taxon>
        <taxon>Entomophthorales</taxon>
        <taxon>Entomophthoraceae</taxon>
        <taxon>Entomophthora</taxon>
    </lineage>
</organism>
<keyword evidence="2" id="KW-1185">Reference proteome</keyword>